<evidence type="ECO:0000256" key="4">
    <source>
        <dbReference type="ARBA" id="ARBA00022679"/>
    </source>
</evidence>
<keyword evidence="4" id="KW-0808">Transferase</keyword>
<evidence type="ECO:0000313" key="9">
    <source>
        <dbReference type="Proteomes" id="UP000027341"/>
    </source>
</evidence>
<evidence type="ECO:0000259" key="7">
    <source>
        <dbReference type="Pfam" id="PF13508"/>
    </source>
</evidence>
<keyword evidence="3" id="KW-1277">Toxin-antitoxin system</keyword>
<evidence type="ECO:0000256" key="6">
    <source>
        <dbReference type="ARBA" id="ARBA00049880"/>
    </source>
</evidence>
<comment type="catalytic activity">
    <reaction evidence="6">
        <text>glycyl-tRNA(Gly) + acetyl-CoA = N-acetylglycyl-tRNA(Gly) + CoA + H(+)</text>
        <dbReference type="Rhea" id="RHEA:81867"/>
        <dbReference type="Rhea" id="RHEA-COMP:9683"/>
        <dbReference type="Rhea" id="RHEA-COMP:19766"/>
        <dbReference type="ChEBI" id="CHEBI:15378"/>
        <dbReference type="ChEBI" id="CHEBI:57287"/>
        <dbReference type="ChEBI" id="CHEBI:57288"/>
        <dbReference type="ChEBI" id="CHEBI:78522"/>
        <dbReference type="ChEBI" id="CHEBI:232036"/>
    </reaction>
</comment>
<dbReference type="Gene3D" id="3.40.630.30">
    <property type="match status" value="1"/>
</dbReference>
<gene>
    <name evidence="8" type="ORF">EI16_10010</name>
</gene>
<organism evidence="8 9">
    <name type="scientific">Hydrogenovibrio marinus</name>
    <dbReference type="NCBI Taxonomy" id="28885"/>
    <lineage>
        <taxon>Bacteria</taxon>
        <taxon>Pseudomonadati</taxon>
        <taxon>Pseudomonadota</taxon>
        <taxon>Gammaproteobacteria</taxon>
        <taxon>Thiotrichales</taxon>
        <taxon>Piscirickettsiaceae</taxon>
        <taxon>Hydrogenovibrio</taxon>
    </lineage>
</organism>
<evidence type="ECO:0000256" key="5">
    <source>
        <dbReference type="ARBA" id="ARBA00023315"/>
    </source>
</evidence>
<dbReference type="SUPFAM" id="SSF55729">
    <property type="entry name" value="Acyl-CoA N-acyltransferases (Nat)"/>
    <property type="match status" value="1"/>
</dbReference>
<comment type="caution">
    <text evidence="8">The sequence shown here is derived from an EMBL/GenBank/DDBJ whole genome shotgun (WGS) entry which is preliminary data.</text>
</comment>
<accession>A0A067A2I7</accession>
<proteinExistence type="inferred from homology"/>
<dbReference type="PANTHER" id="PTHR36449">
    <property type="entry name" value="ACETYLTRANSFERASE-RELATED"/>
    <property type="match status" value="1"/>
</dbReference>
<keyword evidence="2" id="KW-0678">Repressor</keyword>
<evidence type="ECO:0000256" key="3">
    <source>
        <dbReference type="ARBA" id="ARBA00022649"/>
    </source>
</evidence>
<feature type="domain" description="N-acetyltransferase" evidence="7">
    <location>
        <begin position="43"/>
        <end position="145"/>
    </location>
</feature>
<dbReference type="Proteomes" id="UP000027341">
    <property type="component" value="Unassembled WGS sequence"/>
</dbReference>
<protein>
    <recommendedName>
        <fullName evidence="7">N-acetyltransferase domain-containing protein</fullName>
    </recommendedName>
</protein>
<dbReference type="Pfam" id="PF13508">
    <property type="entry name" value="Acetyltransf_7"/>
    <property type="match status" value="1"/>
</dbReference>
<keyword evidence="5" id="KW-0012">Acyltransferase</keyword>
<evidence type="ECO:0000256" key="2">
    <source>
        <dbReference type="ARBA" id="ARBA00022491"/>
    </source>
</evidence>
<evidence type="ECO:0000256" key="1">
    <source>
        <dbReference type="ARBA" id="ARBA00009342"/>
    </source>
</evidence>
<keyword evidence="9" id="KW-1185">Reference proteome</keyword>
<dbReference type="AlphaFoldDB" id="A0A067A2I7"/>
<reference evidence="8 9" key="1">
    <citation type="submission" date="2014-04" db="EMBL/GenBank/DDBJ databases">
        <title>Draft genome sequence of Hydrogenovibrio marinus MH-110, a model organism for aerobic H2 metabolism.</title>
        <authorList>
            <person name="Cha H.J."/>
            <person name="Jo B.H."/>
            <person name="Hwang B.H."/>
        </authorList>
    </citation>
    <scope>NUCLEOTIDE SEQUENCE [LARGE SCALE GENOMIC DNA]</scope>
    <source>
        <strain evidence="8 9">MH-110</strain>
    </source>
</reference>
<dbReference type="InterPro" id="IPR016181">
    <property type="entry name" value="Acyl_CoA_acyltransferase"/>
</dbReference>
<comment type="similarity">
    <text evidence="1">Belongs to the acetyltransferase family. GNAT subfamily.</text>
</comment>
<dbReference type="InterPro" id="IPR000182">
    <property type="entry name" value="GNAT_dom"/>
</dbReference>
<dbReference type="EMBL" id="JMIU01000001">
    <property type="protein sequence ID" value="KDN96580.1"/>
    <property type="molecule type" value="Genomic_DNA"/>
</dbReference>
<dbReference type="PANTHER" id="PTHR36449:SF1">
    <property type="entry name" value="ACETYLTRANSFERASE"/>
    <property type="match status" value="1"/>
</dbReference>
<name>A0A067A2I7_HYDMR</name>
<dbReference type="RefSeq" id="WP_029913026.1">
    <property type="nucleotide sequence ID" value="NZ_AP020335.1"/>
</dbReference>
<evidence type="ECO:0000313" key="8">
    <source>
        <dbReference type="EMBL" id="KDN96580.1"/>
    </source>
</evidence>
<dbReference type="STRING" id="28885.EI16_10010"/>
<sequence length="167" mass="18063">MGTLNAPQPLTEIFDISQFDCGNELLNHWLKKRALKNQKDGGSRTFVVVSGDCVVGYYALATGSVERNLAPSTIARNAPDPVPVMVLGRLAVDVTMQGSGIGAGMLKDVLLRVYRVAQEAGVKALLVHALSDQAKAFYLRYGFVESPMDSMTLMLPIKAIVNIIENP</sequence>
<dbReference type="GO" id="GO:0016747">
    <property type="term" value="F:acyltransferase activity, transferring groups other than amino-acyl groups"/>
    <property type="evidence" value="ECO:0007669"/>
    <property type="project" value="InterPro"/>
</dbReference>